<dbReference type="EMBL" id="JAKMXF010000315">
    <property type="protein sequence ID" value="KAI6650046.1"/>
    <property type="molecule type" value="Genomic_DNA"/>
</dbReference>
<dbReference type="Proteomes" id="UP001165289">
    <property type="component" value="Unassembled WGS sequence"/>
</dbReference>
<sequence length="189" mass="21360">MIPSMNFFSNALLLRTNPIPDPQTPTPTSSLVTLLGVKPLDPIQIITPSISSNEKNLSISELSSYNTFLTGTTINSFCTLLKKNFPHFRDFRVLFSPEHIEYLQHCSRISFSIFTLPVLFGKMNVCDHGVELRSKAIGKLEGDITQKEVAKLLDVGIRSVRRWWSQHKCGETMETKPRSGRPQILKRVS</sequence>
<name>A0AAV7JMP3_9METZ</name>
<accession>A0AAV7JMP3</accession>
<reference evidence="1 2" key="1">
    <citation type="journal article" date="2023" name="BMC Biol.">
        <title>The compact genome of the sponge Oopsacas minuta (Hexactinellida) is lacking key metazoan core genes.</title>
        <authorList>
            <person name="Santini S."/>
            <person name="Schenkelaars Q."/>
            <person name="Jourda C."/>
            <person name="Duchesne M."/>
            <person name="Belahbib H."/>
            <person name="Rocher C."/>
            <person name="Selva M."/>
            <person name="Riesgo A."/>
            <person name="Vervoort M."/>
            <person name="Leys S.P."/>
            <person name="Kodjabachian L."/>
            <person name="Le Bivic A."/>
            <person name="Borchiellini C."/>
            <person name="Claverie J.M."/>
            <person name="Renard E."/>
        </authorList>
    </citation>
    <scope>NUCLEOTIDE SEQUENCE [LARGE SCALE GENOMIC DNA]</scope>
    <source>
        <strain evidence="1">SPO-2</strain>
    </source>
</reference>
<proteinExistence type="predicted"/>
<comment type="caution">
    <text evidence="1">The sequence shown here is derived from an EMBL/GenBank/DDBJ whole genome shotgun (WGS) entry which is preliminary data.</text>
</comment>
<keyword evidence="2" id="KW-1185">Reference proteome</keyword>
<evidence type="ECO:0000313" key="2">
    <source>
        <dbReference type="Proteomes" id="UP001165289"/>
    </source>
</evidence>
<organism evidence="1 2">
    <name type="scientific">Oopsacas minuta</name>
    <dbReference type="NCBI Taxonomy" id="111878"/>
    <lineage>
        <taxon>Eukaryota</taxon>
        <taxon>Metazoa</taxon>
        <taxon>Porifera</taxon>
        <taxon>Hexactinellida</taxon>
        <taxon>Hexasterophora</taxon>
        <taxon>Lyssacinosida</taxon>
        <taxon>Leucopsacidae</taxon>
        <taxon>Oopsacas</taxon>
    </lineage>
</organism>
<gene>
    <name evidence="1" type="ORF">LOD99_6261</name>
</gene>
<protein>
    <submittedName>
        <fullName evidence="1">Uncharacterized protein</fullName>
    </submittedName>
</protein>
<evidence type="ECO:0000313" key="1">
    <source>
        <dbReference type="EMBL" id="KAI6650046.1"/>
    </source>
</evidence>
<dbReference type="AlphaFoldDB" id="A0AAV7JMP3"/>